<protein>
    <submittedName>
        <fullName evidence="1">Uncharacterized protein</fullName>
    </submittedName>
</protein>
<name>A0AAV4A7G4_9GAST</name>
<keyword evidence="2" id="KW-1185">Reference proteome</keyword>
<organism evidence="1 2">
    <name type="scientific">Plakobranchus ocellatus</name>
    <dbReference type="NCBI Taxonomy" id="259542"/>
    <lineage>
        <taxon>Eukaryota</taxon>
        <taxon>Metazoa</taxon>
        <taxon>Spiralia</taxon>
        <taxon>Lophotrochozoa</taxon>
        <taxon>Mollusca</taxon>
        <taxon>Gastropoda</taxon>
        <taxon>Heterobranchia</taxon>
        <taxon>Euthyneura</taxon>
        <taxon>Panpulmonata</taxon>
        <taxon>Sacoglossa</taxon>
        <taxon>Placobranchoidea</taxon>
        <taxon>Plakobranchidae</taxon>
        <taxon>Plakobranchus</taxon>
    </lineage>
</organism>
<evidence type="ECO:0000313" key="1">
    <source>
        <dbReference type="EMBL" id="GFO02611.1"/>
    </source>
</evidence>
<comment type="caution">
    <text evidence="1">The sequence shown here is derived from an EMBL/GenBank/DDBJ whole genome shotgun (WGS) entry which is preliminary data.</text>
</comment>
<dbReference type="Proteomes" id="UP000735302">
    <property type="component" value="Unassembled WGS sequence"/>
</dbReference>
<gene>
    <name evidence="1" type="ORF">PoB_002911600</name>
</gene>
<proteinExistence type="predicted"/>
<dbReference type="AlphaFoldDB" id="A0AAV4A7G4"/>
<dbReference type="EMBL" id="BLXT01003614">
    <property type="protein sequence ID" value="GFO02611.1"/>
    <property type="molecule type" value="Genomic_DNA"/>
</dbReference>
<accession>A0AAV4A7G4</accession>
<reference evidence="1 2" key="1">
    <citation type="journal article" date="2021" name="Elife">
        <title>Chloroplast acquisition without the gene transfer in kleptoplastic sea slugs, Plakobranchus ocellatus.</title>
        <authorList>
            <person name="Maeda T."/>
            <person name="Takahashi S."/>
            <person name="Yoshida T."/>
            <person name="Shimamura S."/>
            <person name="Takaki Y."/>
            <person name="Nagai Y."/>
            <person name="Toyoda A."/>
            <person name="Suzuki Y."/>
            <person name="Arimoto A."/>
            <person name="Ishii H."/>
            <person name="Satoh N."/>
            <person name="Nishiyama T."/>
            <person name="Hasebe M."/>
            <person name="Maruyama T."/>
            <person name="Minagawa J."/>
            <person name="Obokata J."/>
            <person name="Shigenobu S."/>
        </authorList>
    </citation>
    <scope>NUCLEOTIDE SEQUENCE [LARGE SCALE GENOMIC DNA]</scope>
</reference>
<evidence type="ECO:0000313" key="2">
    <source>
        <dbReference type="Proteomes" id="UP000735302"/>
    </source>
</evidence>
<sequence length="141" mass="14871">MFRRNTLLQGIIIKSPGAKIYRSEHLKQGNEFGRPEEAGWGLGMLAAVVSLGTRNKALQRMVNPGSPAAGGNFKRNGTWAGVELCSPPVTDSSLAKVLDQAEIVPTASTRTPANRGRGASCTANVMDRIVCSPGPEQQPGA</sequence>